<feature type="domain" description="3-hydroxyacyl-CoA dehydrogenase NAD binding" evidence="12">
    <location>
        <begin position="312"/>
        <end position="490"/>
    </location>
</feature>
<dbReference type="GO" id="GO:0006635">
    <property type="term" value="P:fatty acid beta-oxidation"/>
    <property type="evidence" value="ECO:0007669"/>
    <property type="project" value="UniProtKB-UniPathway"/>
</dbReference>
<comment type="caution">
    <text evidence="13">The sequence shown here is derived from an EMBL/GenBank/DDBJ whole genome shotgun (WGS) entry which is preliminary data.</text>
</comment>
<evidence type="ECO:0000256" key="10">
    <source>
        <dbReference type="ARBA" id="ARBA00049556"/>
    </source>
</evidence>
<keyword evidence="3" id="KW-0276">Fatty acid metabolism</keyword>
<dbReference type="PANTHER" id="PTHR43612:SF3">
    <property type="entry name" value="TRIFUNCTIONAL ENZYME SUBUNIT ALPHA, MITOCHONDRIAL"/>
    <property type="match status" value="1"/>
</dbReference>
<dbReference type="Pfam" id="PF00378">
    <property type="entry name" value="ECH_1"/>
    <property type="match status" value="1"/>
</dbReference>
<gene>
    <name evidence="13" type="ORF">GQF63_04130</name>
</gene>
<dbReference type="SUPFAM" id="SSF52096">
    <property type="entry name" value="ClpP/crotonase"/>
    <property type="match status" value="1"/>
</dbReference>
<keyword evidence="5" id="KW-0560">Oxidoreductase</keyword>
<keyword evidence="9" id="KW-0511">Multifunctional enzyme</keyword>
<comment type="similarity">
    <text evidence="2">In the central section; belongs to the 3-hydroxyacyl-CoA dehydrogenase family.</text>
</comment>
<dbReference type="SUPFAM" id="SSF48179">
    <property type="entry name" value="6-phosphogluconate dehydrogenase C-terminal domain-like"/>
    <property type="match status" value="2"/>
</dbReference>
<evidence type="ECO:0000313" key="14">
    <source>
        <dbReference type="Proteomes" id="UP000435036"/>
    </source>
</evidence>
<evidence type="ECO:0000256" key="1">
    <source>
        <dbReference type="ARBA" id="ARBA00005005"/>
    </source>
</evidence>
<evidence type="ECO:0000256" key="6">
    <source>
        <dbReference type="ARBA" id="ARBA00023027"/>
    </source>
</evidence>
<evidence type="ECO:0000256" key="4">
    <source>
        <dbReference type="ARBA" id="ARBA00022963"/>
    </source>
</evidence>
<dbReference type="UniPathway" id="UPA00659"/>
<dbReference type="GO" id="GO:0016509">
    <property type="term" value="F:long-chain (3S)-3-hydroxyacyl-CoA dehydrogenase (NAD+) activity"/>
    <property type="evidence" value="ECO:0007669"/>
    <property type="project" value="TreeGrafter"/>
</dbReference>
<dbReference type="Gene3D" id="1.10.1040.50">
    <property type="match status" value="1"/>
</dbReference>
<accession>A0A6N8L087</accession>
<evidence type="ECO:0000256" key="9">
    <source>
        <dbReference type="ARBA" id="ARBA00023268"/>
    </source>
</evidence>
<evidence type="ECO:0000259" key="12">
    <source>
        <dbReference type="Pfam" id="PF02737"/>
    </source>
</evidence>
<keyword evidence="8" id="KW-0456">Lyase</keyword>
<dbReference type="InterPro" id="IPR036291">
    <property type="entry name" value="NAD(P)-bd_dom_sf"/>
</dbReference>
<evidence type="ECO:0000259" key="11">
    <source>
        <dbReference type="Pfam" id="PF00725"/>
    </source>
</evidence>
<reference evidence="13 14" key="1">
    <citation type="submission" date="2019-12" db="EMBL/GenBank/DDBJ databases">
        <authorList>
            <person name="Dong K."/>
        </authorList>
    </citation>
    <scope>NUCLEOTIDE SEQUENCE [LARGE SCALE GENOMIC DNA]</scope>
    <source>
        <strain evidence="13 14">JCM 31225</strain>
    </source>
</reference>
<organism evidence="13 14">
    <name type="scientific">Sphingobacterium humi</name>
    <dbReference type="NCBI Taxonomy" id="1796905"/>
    <lineage>
        <taxon>Bacteria</taxon>
        <taxon>Pseudomonadati</taxon>
        <taxon>Bacteroidota</taxon>
        <taxon>Sphingobacteriia</taxon>
        <taxon>Sphingobacteriales</taxon>
        <taxon>Sphingobacteriaceae</taxon>
        <taxon>Sphingobacterium</taxon>
    </lineage>
</organism>
<evidence type="ECO:0000256" key="2">
    <source>
        <dbReference type="ARBA" id="ARBA00007005"/>
    </source>
</evidence>
<keyword evidence="14" id="KW-1185">Reference proteome</keyword>
<dbReference type="Pfam" id="PF00725">
    <property type="entry name" value="3HCDH"/>
    <property type="match status" value="1"/>
</dbReference>
<evidence type="ECO:0000256" key="7">
    <source>
        <dbReference type="ARBA" id="ARBA00023098"/>
    </source>
</evidence>
<dbReference type="InterPro" id="IPR001753">
    <property type="entry name" value="Enoyl-CoA_hydra/iso"/>
</dbReference>
<evidence type="ECO:0000256" key="3">
    <source>
        <dbReference type="ARBA" id="ARBA00022832"/>
    </source>
</evidence>
<dbReference type="SUPFAM" id="SSF51735">
    <property type="entry name" value="NAD(P)-binding Rossmann-fold domains"/>
    <property type="match status" value="1"/>
</dbReference>
<dbReference type="EMBL" id="WSQA01000002">
    <property type="protein sequence ID" value="MVZ61202.1"/>
    <property type="molecule type" value="Genomic_DNA"/>
</dbReference>
<dbReference type="Gene3D" id="3.40.50.720">
    <property type="entry name" value="NAD(P)-binding Rossmann-like Domain"/>
    <property type="match status" value="1"/>
</dbReference>
<dbReference type="AlphaFoldDB" id="A0A6N8L087"/>
<dbReference type="CDD" id="cd06558">
    <property type="entry name" value="crotonase-like"/>
    <property type="match status" value="1"/>
</dbReference>
<dbReference type="FunFam" id="3.40.50.720:FF:000009">
    <property type="entry name" value="Fatty oxidation complex, alpha subunit"/>
    <property type="match status" value="1"/>
</dbReference>
<name>A0A6N8L087_9SPHI</name>
<keyword evidence="4" id="KW-0442">Lipid degradation</keyword>
<dbReference type="Pfam" id="PF02737">
    <property type="entry name" value="3HCDH_N"/>
    <property type="match status" value="1"/>
</dbReference>
<sequence length="710" mass="78231">MKFNTQVSNSCCIRYMKSEMNRQKIDRSICHYKLGKVSEKSTLIDLDSFDALLPMAIDCLAEEQCKGLVIEFLCPAKGPDYRSVSEQVAAWQVFQDRLDSIGRRIARIRCCGKPIVAIIHADCSSWALSLASLADYILLKDAALKLGFPESKFGLFPGLGASINLMMRMGSEQALPVLTSGKLYSPQEAKKIGLIDALFTEDKDAIDLAKAWISTCSLPQRSLEGNGNGLASGYHANLLSLVNRQLPGNLAVVQIFQDVQNESLTFAYEIEAEAYRTVWQKEEPLAMLRLQYYAVQEAIQNAKQVKAPAMQKIAVIGAGMMGAGIAFEAAKAGLQVFLKDVNTAAAEKGKAHAEKLCSKLISLGKMEEAQQADLLKRIMPTENYADFDGVDLIIEAVFEDKTLKHQVIADSMGFLTDKGIFASNTTSLPITDLAKGAMDPKQFIGIHFFSPVDRMPLVEIIQGKETSQETVDKALSFVSRLGKTPIVVQDGPAFFTSRIFFNYLLEGISMILEGIPLEQVEDAARLGGFAVGPLAVLDEITLDLMLHVYKQLPSLHASQKRALKYLEKLIAQGRSGRKSGQGFYDYPADGGKKLYWQDPKIKLSKNIPTTDILKNRLLHVVALDSYRCLADGILKQPIDGDLGAVFGLGYPALHGGVFGHIDHIGINQFTKDCKSFASYGEQWEIPKSLKQLAKQDFKFYTGLHGNWNSL</sequence>
<evidence type="ECO:0000256" key="8">
    <source>
        <dbReference type="ARBA" id="ARBA00023239"/>
    </source>
</evidence>
<feature type="domain" description="3-hydroxyacyl-CoA dehydrogenase C-terminal" evidence="11">
    <location>
        <begin position="494"/>
        <end position="586"/>
    </location>
</feature>
<protein>
    <submittedName>
        <fullName evidence="13">3-hydroxybutyryl-CoA epimerase</fullName>
    </submittedName>
</protein>
<dbReference type="InterPro" id="IPR006108">
    <property type="entry name" value="3HC_DH_C"/>
</dbReference>
<dbReference type="GO" id="GO:0004300">
    <property type="term" value="F:enoyl-CoA hydratase activity"/>
    <property type="evidence" value="ECO:0007669"/>
    <property type="project" value="TreeGrafter"/>
</dbReference>
<evidence type="ECO:0000313" key="13">
    <source>
        <dbReference type="EMBL" id="MVZ61202.1"/>
    </source>
</evidence>
<keyword evidence="7" id="KW-0443">Lipid metabolism</keyword>
<keyword evidence="6" id="KW-0520">NAD</keyword>
<dbReference type="Proteomes" id="UP000435036">
    <property type="component" value="Unassembled WGS sequence"/>
</dbReference>
<dbReference type="InterPro" id="IPR050136">
    <property type="entry name" value="FA_oxidation_alpha_subunit"/>
</dbReference>
<proteinExistence type="inferred from homology"/>
<comment type="pathway">
    <text evidence="1">Lipid metabolism; fatty acid beta-oxidation.</text>
</comment>
<dbReference type="Gene3D" id="3.90.226.10">
    <property type="entry name" value="2-enoyl-CoA Hydratase, Chain A, domain 1"/>
    <property type="match status" value="1"/>
</dbReference>
<dbReference type="InterPro" id="IPR008927">
    <property type="entry name" value="6-PGluconate_DH-like_C_sf"/>
</dbReference>
<dbReference type="InterPro" id="IPR029045">
    <property type="entry name" value="ClpP/crotonase-like_dom_sf"/>
</dbReference>
<dbReference type="InterPro" id="IPR006176">
    <property type="entry name" value="3-OHacyl-CoA_DH_NAD-bd"/>
</dbReference>
<comment type="catalytic activity">
    <reaction evidence="10">
        <text>a (3S)-3-hydroxyacyl-CoA + NAD(+) = a 3-oxoacyl-CoA + NADH + H(+)</text>
        <dbReference type="Rhea" id="RHEA:22432"/>
        <dbReference type="ChEBI" id="CHEBI:15378"/>
        <dbReference type="ChEBI" id="CHEBI:57318"/>
        <dbReference type="ChEBI" id="CHEBI:57540"/>
        <dbReference type="ChEBI" id="CHEBI:57945"/>
        <dbReference type="ChEBI" id="CHEBI:90726"/>
        <dbReference type="EC" id="1.1.1.35"/>
    </reaction>
</comment>
<dbReference type="GO" id="GO:0070403">
    <property type="term" value="F:NAD+ binding"/>
    <property type="evidence" value="ECO:0007669"/>
    <property type="project" value="InterPro"/>
</dbReference>
<dbReference type="PANTHER" id="PTHR43612">
    <property type="entry name" value="TRIFUNCTIONAL ENZYME SUBUNIT ALPHA"/>
    <property type="match status" value="1"/>
</dbReference>
<evidence type="ECO:0000256" key="5">
    <source>
        <dbReference type="ARBA" id="ARBA00023002"/>
    </source>
</evidence>